<gene>
    <name evidence="1" type="ORF">BYL167_LOCUS43689</name>
    <name evidence="2" type="ORF">SMN809_LOCUS52186</name>
</gene>
<evidence type="ECO:0000313" key="2">
    <source>
        <dbReference type="EMBL" id="CAF4910043.1"/>
    </source>
</evidence>
<evidence type="ECO:0000313" key="3">
    <source>
        <dbReference type="Proteomes" id="UP000681967"/>
    </source>
</evidence>
<proteinExistence type="predicted"/>
<dbReference type="Proteomes" id="UP000681967">
    <property type="component" value="Unassembled WGS sequence"/>
</dbReference>
<reference evidence="1" key="1">
    <citation type="submission" date="2021-02" db="EMBL/GenBank/DDBJ databases">
        <authorList>
            <person name="Nowell W R."/>
        </authorList>
    </citation>
    <scope>NUCLEOTIDE SEQUENCE</scope>
</reference>
<dbReference type="EMBL" id="CAJOBH010116842">
    <property type="protein sequence ID" value="CAF4690322.1"/>
    <property type="molecule type" value="Genomic_DNA"/>
</dbReference>
<organism evidence="1 3">
    <name type="scientific">Rotaria magnacalcarata</name>
    <dbReference type="NCBI Taxonomy" id="392030"/>
    <lineage>
        <taxon>Eukaryota</taxon>
        <taxon>Metazoa</taxon>
        <taxon>Spiralia</taxon>
        <taxon>Gnathifera</taxon>
        <taxon>Rotifera</taxon>
        <taxon>Eurotatoria</taxon>
        <taxon>Bdelloidea</taxon>
        <taxon>Philodinida</taxon>
        <taxon>Philodinidae</taxon>
        <taxon>Rotaria</taxon>
    </lineage>
</organism>
<protein>
    <submittedName>
        <fullName evidence="1">Uncharacterized protein</fullName>
    </submittedName>
</protein>
<accession>A0A8S3A119</accession>
<evidence type="ECO:0000313" key="1">
    <source>
        <dbReference type="EMBL" id="CAF4690322.1"/>
    </source>
</evidence>
<name>A0A8S3A119_9BILA</name>
<dbReference type="EMBL" id="CAJOBI010176590">
    <property type="protein sequence ID" value="CAF4910043.1"/>
    <property type="molecule type" value="Genomic_DNA"/>
</dbReference>
<dbReference type="AlphaFoldDB" id="A0A8S3A119"/>
<dbReference type="Proteomes" id="UP000676336">
    <property type="component" value="Unassembled WGS sequence"/>
</dbReference>
<sequence>MFTVDLCPLEYYVIDSYHSYCSQSYPGVIDQKITVLERKRILEMHNHE</sequence>
<comment type="caution">
    <text evidence="1">The sequence shown here is derived from an EMBL/GenBank/DDBJ whole genome shotgun (WGS) entry which is preliminary data.</text>
</comment>
<feature type="non-terminal residue" evidence="1">
    <location>
        <position position="48"/>
    </location>
</feature>